<name>A0ABN6ZTH1_9CREN</name>
<evidence type="ECO:0000313" key="2">
    <source>
        <dbReference type="Proteomes" id="UP001341135"/>
    </source>
</evidence>
<dbReference type="RefSeq" id="WP_338248930.1">
    <property type="nucleotide sequence ID" value="NZ_AP028907.1"/>
</dbReference>
<keyword evidence="2" id="KW-1185">Reference proteome</keyword>
<protein>
    <submittedName>
        <fullName evidence="1">Uncharacterized protein</fullName>
    </submittedName>
</protein>
<dbReference type="Proteomes" id="UP001341135">
    <property type="component" value="Chromosome"/>
</dbReference>
<dbReference type="GeneID" id="89289590"/>
<gene>
    <name evidence="1" type="ORF">PABY_15800</name>
</gene>
<proteinExistence type="predicted"/>
<sequence>MPVSRKYTAYRKALEQLKLRQLDVFRYKGYDEIRVLTPDNKVVLIKLPKHREEMTIDEFIEHVKKSIA</sequence>
<accession>A0ABN6ZTH1</accession>
<reference evidence="1 2" key="1">
    <citation type="submission" date="2023-09" db="EMBL/GenBank/DDBJ databases">
        <title>Pyrofollis japonicus gen. nov. sp. nov., a novel member of the family Pyrodictiaceae isolated from the Iheya North hydrothermal field.</title>
        <authorList>
            <person name="Miyazaki U."/>
            <person name="Sanari M."/>
            <person name="Tame A."/>
            <person name="Kitajima M."/>
            <person name="Okamoto A."/>
            <person name="Sawayama S."/>
            <person name="Miyazaki J."/>
            <person name="Takai K."/>
            <person name="Nakagawa S."/>
        </authorList>
    </citation>
    <scope>NUCLEOTIDE SEQUENCE [LARGE SCALE GENOMIC DNA]</scope>
    <source>
        <strain evidence="1 2">AV2</strain>
    </source>
</reference>
<evidence type="ECO:0000313" key="1">
    <source>
        <dbReference type="EMBL" id="BES82013.1"/>
    </source>
</evidence>
<dbReference type="EMBL" id="AP028907">
    <property type="protein sequence ID" value="BES82013.1"/>
    <property type="molecule type" value="Genomic_DNA"/>
</dbReference>
<organism evidence="1 2">
    <name type="scientific">Pyrodictium abyssi</name>
    <dbReference type="NCBI Taxonomy" id="54256"/>
    <lineage>
        <taxon>Archaea</taxon>
        <taxon>Thermoproteota</taxon>
        <taxon>Thermoprotei</taxon>
        <taxon>Desulfurococcales</taxon>
        <taxon>Pyrodictiaceae</taxon>
        <taxon>Pyrodictium</taxon>
    </lineage>
</organism>